<dbReference type="OrthoDB" id="2157530at2759"/>
<protein>
    <submittedName>
        <fullName evidence="1">Uncharacterized protein</fullName>
    </submittedName>
</protein>
<sequence>MKTIASLAKDCMQPPPDTFHSFSNYEKNKYTEDYHGDLLKLFEHEFQTLDSACRQRMGSEASCGFQNPDSSSVIGQELGEVFTSATVVEFCRRWRQSVRLACMDLLWMIRLSNAPEEAAETFWLVMDFVTEGPIGLFKRDLLRPEMILESSRMSVFLEPLPWLAVDAAKNEDCPFYLWDSRESRTVETEKLPLPLEYVARGLLQDAKTDPRRKNRSRTQEEVQAKFDELNDHLRNANVSDFGDWAKMKSFIDDADIPMADFAILDAEEILNIYTGAGSASGGLGSRAQFGPWKNLPLDIHYFRAMLQATRMLGLGELRSRMDILAIGERRTCMMGRSYDKSPSHHVGSRSYRVYPAAFVAEVRNKAGHADFFRSRTLNKRALGIIRDWQNHTALDSSKYVSIGSLLPFSNSSVSDVFIAPITWPNDSLPLEGQSALPEWVINDDGSVYITKAAVVVNTSRSRPNAKFATLGASTPPSEREVLAGWLEEQKNISGSSYLVNLSRQRLCMKERMDWSSCHGVRKTPGRRPAQLSSGSSSLRSALFIVRSQKGTFMIHHRRAISSP</sequence>
<evidence type="ECO:0000313" key="1">
    <source>
        <dbReference type="EMBL" id="KXH36295.1"/>
    </source>
</evidence>
<accession>A0A135SK94</accession>
<proteinExistence type="predicted"/>
<comment type="caution">
    <text evidence="1">The sequence shown here is derived from an EMBL/GenBank/DDBJ whole genome shotgun (WGS) entry which is preliminary data.</text>
</comment>
<dbReference type="Proteomes" id="UP000070121">
    <property type="component" value="Unassembled WGS sequence"/>
</dbReference>
<organism evidence="1 2">
    <name type="scientific">Colletotrichum salicis</name>
    <dbReference type="NCBI Taxonomy" id="1209931"/>
    <lineage>
        <taxon>Eukaryota</taxon>
        <taxon>Fungi</taxon>
        <taxon>Dikarya</taxon>
        <taxon>Ascomycota</taxon>
        <taxon>Pezizomycotina</taxon>
        <taxon>Sordariomycetes</taxon>
        <taxon>Hypocreomycetidae</taxon>
        <taxon>Glomerellales</taxon>
        <taxon>Glomerellaceae</taxon>
        <taxon>Colletotrichum</taxon>
        <taxon>Colletotrichum acutatum species complex</taxon>
    </lineage>
</organism>
<name>A0A135SK94_9PEZI</name>
<evidence type="ECO:0000313" key="2">
    <source>
        <dbReference type="Proteomes" id="UP000070121"/>
    </source>
</evidence>
<dbReference type="AlphaFoldDB" id="A0A135SK94"/>
<reference evidence="1 2" key="1">
    <citation type="submission" date="2014-02" db="EMBL/GenBank/DDBJ databases">
        <title>The genome sequence of Colletotrichum salicis CBS 607.94.</title>
        <authorList>
            <person name="Baroncelli R."/>
            <person name="Thon M.R."/>
        </authorList>
    </citation>
    <scope>NUCLEOTIDE SEQUENCE [LARGE SCALE GENOMIC DNA]</scope>
    <source>
        <strain evidence="1 2">CBS 607.94</strain>
    </source>
</reference>
<keyword evidence="2" id="KW-1185">Reference proteome</keyword>
<gene>
    <name evidence="1" type="ORF">CSAL01_02665</name>
</gene>
<dbReference type="EMBL" id="JFFI01002361">
    <property type="protein sequence ID" value="KXH36295.1"/>
    <property type="molecule type" value="Genomic_DNA"/>
</dbReference>